<sequence length="289" mass="30999">MIDGEGRILTGIEGGPVLAVDPSDGQVVQIAFTGGRPLGLHAGADGSVLICDAERGLLRLDPIYKGLEVLVDKVDGEPLRFTSNVVEGPDGSIYFTESSRRYPLSRYMGDIYEHSGTGRLFRRHPDGAVETLVDGLQFANGLVLAPDGSCVVVAETAGYRLSRYRLTGPEAGRHDVLVDNLPGFPDNLGLGSDGSIWAALVSPRNPLLDSLLPRPGWVRQLLWTIPARLQPAPARTVWVQAFDFDGNLVHDLQCEGDNFAQVTGVAEQDGTLYLGSLSEAAIAVTRLPE</sequence>
<dbReference type="GO" id="GO:0012505">
    <property type="term" value="C:endomembrane system"/>
    <property type="evidence" value="ECO:0007669"/>
    <property type="project" value="TreeGrafter"/>
</dbReference>
<proteinExistence type="inferred from homology"/>
<dbReference type="PANTHER" id="PTHR10426">
    <property type="entry name" value="STRICTOSIDINE SYNTHASE-RELATED"/>
    <property type="match status" value="1"/>
</dbReference>
<dbReference type="PANTHER" id="PTHR10426:SF88">
    <property type="entry name" value="ADIPOCYTE PLASMA MEMBRANE-ASSOCIATED PROTEIN HEMOMUCIN-RELATED"/>
    <property type="match status" value="1"/>
</dbReference>
<organism evidence="5 6">
    <name type="scientific">Nocardia aurantia</name>
    <dbReference type="NCBI Taxonomy" id="2585199"/>
    <lineage>
        <taxon>Bacteria</taxon>
        <taxon>Bacillati</taxon>
        <taxon>Actinomycetota</taxon>
        <taxon>Actinomycetes</taxon>
        <taxon>Mycobacteriales</taxon>
        <taxon>Nocardiaceae</taxon>
        <taxon>Nocardia</taxon>
    </lineage>
</organism>
<dbReference type="Gene3D" id="2.120.10.30">
    <property type="entry name" value="TolB, C-terminal domain"/>
    <property type="match status" value="1"/>
</dbReference>
<accession>A0A7K0DYG6</accession>
<comment type="caution">
    <text evidence="5">The sequence shown here is derived from an EMBL/GenBank/DDBJ whole genome shotgun (WGS) entry which is preliminary data.</text>
</comment>
<comment type="similarity">
    <text evidence="1">Belongs to the strictosidine synthase family.</text>
</comment>
<keyword evidence="2" id="KW-0597">Phosphoprotein</keyword>
<reference evidence="5 6" key="1">
    <citation type="submission" date="2019-10" db="EMBL/GenBank/DDBJ databases">
        <title>Nocardia macrotermitis sp. nov. and Nocardia aurantia sp. nov., isolated from the gut of fungus growing-termite Macrotermes natalensis.</title>
        <authorList>
            <person name="Benndorf R."/>
            <person name="Schwitalla J."/>
            <person name="Martin K."/>
            <person name="De Beer W."/>
            <person name="Kaster A.-K."/>
            <person name="Vollmers J."/>
            <person name="Poulsen M."/>
            <person name="Beemelmanns C."/>
        </authorList>
    </citation>
    <scope>NUCLEOTIDE SEQUENCE [LARGE SCALE GENOMIC DNA]</scope>
    <source>
        <strain evidence="5 6">RB56</strain>
    </source>
</reference>
<evidence type="ECO:0000313" key="6">
    <source>
        <dbReference type="Proteomes" id="UP000431401"/>
    </source>
</evidence>
<dbReference type="SUPFAM" id="SSF63829">
    <property type="entry name" value="Calcium-dependent phosphotriesterase"/>
    <property type="match status" value="1"/>
</dbReference>
<dbReference type="EMBL" id="WEGI01000015">
    <property type="protein sequence ID" value="MQY30849.1"/>
    <property type="molecule type" value="Genomic_DNA"/>
</dbReference>
<dbReference type="AlphaFoldDB" id="A0A7K0DYG6"/>
<dbReference type="InterPro" id="IPR011042">
    <property type="entry name" value="6-blade_b-propeller_TolB-like"/>
</dbReference>
<keyword evidence="6" id="KW-1185">Reference proteome</keyword>
<dbReference type="InterPro" id="IPR018119">
    <property type="entry name" value="Strictosidine_synth_cons-reg"/>
</dbReference>
<dbReference type="Pfam" id="PF03088">
    <property type="entry name" value="Str_synth"/>
    <property type="match status" value="1"/>
</dbReference>
<dbReference type="GO" id="GO:0016787">
    <property type="term" value="F:hydrolase activity"/>
    <property type="evidence" value="ECO:0007669"/>
    <property type="project" value="TreeGrafter"/>
</dbReference>
<protein>
    <recommendedName>
        <fullName evidence="4">Strictosidine synthase conserved region domain-containing protein</fullName>
    </recommendedName>
</protein>
<evidence type="ECO:0000256" key="3">
    <source>
        <dbReference type="ARBA" id="ARBA00023180"/>
    </source>
</evidence>
<evidence type="ECO:0000259" key="4">
    <source>
        <dbReference type="Pfam" id="PF03088"/>
    </source>
</evidence>
<name>A0A7K0DYG6_9NOCA</name>
<evidence type="ECO:0000256" key="2">
    <source>
        <dbReference type="ARBA" id="ARBA00022553"/>
    </source>
</evidence>
<keyword evidence="3" id="KW-0325">Glycoprotein</keyword>
<evidence type="ECO:0000313" key="5">
    <source>
        <dbReference type="EMBL" id="MQY30849.1"/>
    </source>
</evidence>
<evidence type="ECO:0000256" key="1">
    <source>
        <dbReference type="ARBA" id="ARBA00009191"/>
    </source>
</evidence>
<feature type="domain" description="Strictosidine synthase conserved region" evidence="4">
    <location>
        <begin position="90"/>
        <end position="167"/>
    </location>
</feature>
<gene>
    <name evidence="5" type="ORF">NRB56_64530</name>
</gene>
<dbReference type="Proteomes" id="UP000431401">
    <property type="component" value="Unassembled WGS sequence"/>
</dbReference>